<reference evidence="2" key="1">
    <citation type="journal article" date="2019" name="Int. J. Syst. Evol. Microbiol.">
        <title>The Global Catalogue of Microorganisms (GCM) 10K type strain sequencing project: providing services to taxonomists for standard genome sequencing and annotation.</title>
        <authorList>
            <consortium name="The Broad Institute Genomics Platform"/>
            <consortium name="The Broad Institute Genome Sequencing Center for Infectious Disease"/>
            <person name="Wu L."/>
            <person name="Ma J."/>
        </authorList>
    </citation>
    <scope>NUCLEOTIDE SEQUENCE [LARGE SCALE GENOMIC DNA]</scope>
    <source>
        <strain evidence="2">JCM 30774</strain>
    </source>
</reference>
<dbReference type="InterPro" id="IPR042257">
    <property type="entry name" value="DGOK_C"/>
</dbReference>
<protein>
    <submittedName>
        <fullName evidence="1">2-dehydro-3-deoxygalactonokinase</fullName>
    </submittedName>
</protein>
<comment type="caution">
    <text evidence="1">The sequence shown here is derived from an EMBL/GenBank/DDBJ whole genome shotgun (WGS) entry which is preliminary data.</text>
</comment>
<dbReference type="InterPro" id="IPR042258">
    <property type="entry name" value="DGOK_N"/>
</dbReference>
<sequence length="309" mass="33128">MSKPLCIAVDWGTSNLRVYLIDHDGKVMAEQASDQGMLSLAQGDFEPVLSDLIQPWLHHQVPVLMAGMVGSRSGWQEVPYLECPLGLDGLATQLHQLDTALPIAVYIVPGVKGVGAAGQVDVMRGEETQLLGLWGAHSDSDGPMTFCLPGTHCKWGQLDQSRLEGFSTVMTGELFALLCQHSSLAKGQADSASQFDQDWFDAGVILAEEQGGLMHQLFTVRSRTVTGELPASGLASYLSGILIGTDVLANLDLCDNRHLYLIGSDTVSARYQRVLSRFAVDVSQLTAKDASVQGFVALARSAQAQGVTL</sequence>
<dbReference type="EMBL" id="JBHTMN010000007">
    <property type="protein sequence ID" value="MFD1383115.1"/>
    <property type="molecule type" value="Genomic_DNA"/>
</dbReference>
<accession>A0ABW4B131</accession>
<dbReference type="CDD" id="cd24012">
    <property type="entry name" value="ASKHA_NBD_KDGal-kinase"/>
    <property type="match status" value="1"/>
</dbReference>
<keyword evidence="2" id="KW-1185">Reference proteome</keyword>
<proteinExistence type="predicted"/>
<gene>
    <name evidence="1" type="ORF">ACFQ45_07040</name>
</gene>
<evidence type="ECO:0000313" key="1">
    <source>
        <dbReference type="EMBL" id="MFD1383115.1"/>
    </source>
</evidence>
<name>A0ABW4B131_9GAMM</name>
<dbReference type="Proteomes" id="UP001597059">
    <property type="component" value="Unassembled WGS sequence"/>
</dbReference>
<dbReference type="Gene3D" id="3.30.420.300">
    <property type="entry name" value="2-keto-3-deoxy-galactonokinase, substrate binding domain"/>
    <property type="match status" value="1"/>
</dbReference>
<dbReference type="Pfam" id="PF05035">
    <property type="entry name" value="DGOK"/>
    <property type="match status" value="1"/>
</dbReference>
<evidence type="ECO:0000313" key="2">
    <source>
        <dbReference type="Proteomes" id="UP001597059"/>
    </source>
</evidence>
<dbReference type="RefSeq" id="WP_377366290.1">
    <property type="nucleotide sequence ID" value="NZ_JBHTMN010000007.1"/>
</dbReference>
<dbReference type="Gene3D" id="3.30.420.310">
    <property type="entry name" value="2-keto-3-deoxy-galactonokinase, C-terminal domain"/>
    <property type="match status" value="1"/>
</dbReference>
<dbReference type="InterPro" id="IPR007729">
    <property type="entry name" value="DGOK"/>
</dbReference>
<organism evidence="1 2">
    <name type="scientific">Rhodanobacter aciditrophus</name>
    <dbReference type="NCBI Taxonomy" id="1623218"/>
    <lineage>
        <taxon>Bacteria</taxon>
        <taxon>Pseudomonadati</taxon>
        <taxon>Pseudomonadota</taxon>
        <taxon>Gammaproteobacteria</taxon>
        <taxon>Lysobacterales</taxon>
        <taxon>Rhodanobacteraceae</taxon>
        <taxon>Rhodanobacter</taxon>
    </lineage>
</organism>